<evidence type="ECO:0000313" key="5">
    <source>
        <dbReference type="Proteomes" id="UP000053958"/>
    </source>
</evidence>
<sequence>MSKLLVVFGATGQQGGSVANYVISDPELSKQYKLRGVTRDLSKPAAQALQQKGIEVVQADADDIESLKRAMQGAHTVFAVTTTIYDEHTKTREVRQGKALADAAVAAGVQYYIFSTLPHAGKYSGGKYSKVDHFDAKAEVEEYIRTVLPIKSAFFAPGSFMQNFSGMMAPRPVGDGTYAIAAVAAPTTQLPLIDIASDAGKFVGTILAEPDRYEGKVLSSAAGLYTMEEIVQIISKVTGKTVRYIQLSETVFRGFLPPHGADHLVQMLLYFQDVGYFGPKTKDAVDWTLSNVRSKPTVFEEYVARNPPVLE</sequence>
<comment type="similarity">
    <text evidence="1">Belongs to the NmrA-type oxidoreductase family.</text>
</comment>
<dbReference type="InterPro" id="IPR008030">
    <property type="entry name" value="NmrA-like"/>
</dbReference>
<dbReference type="EMBL" id="LASV01000056">
    <property type="protein sequence ID" value="KKA24622.1"/>
    <property type="molecule type" value="Genomic_DNA"/>
</dbReference>
<evidence type="ECO:0000256" key="2">
    <source>
        <dbReference type="ARBA" id="ARBA00022857"/>
    </source>
</evidence>
<dbReference type="InterPro" id="IPR051164">
    <property type="entry name" value="NmrA-like_oxidored"/>
</dbReference>
<dbReference type="InterPro" id="IPR036291">
    <property type="entry name" value="NAD(P)-bd_dom_sf"/>
</dbReference>
<dbReference type="PANTHER" id="PTHR42748:SF11">
    <property type="entry name" value="NMRA-LIKE DOMAIN-CONTAINING PROTEIN"/>
    <property type="match status" value="1"/>
</dbReference>
<gene>
    <name evidence="4" type="ORF">T310_1369</name>
</gene>
<keyword evidence="5" id="KW-1185">Reference proteome</keyword>
<dbReference type="RefSeq" id="XP_013331234.1">
    <property type="nucleotide sequence ID" value="XM_013475780.1"/>
</dbReference>
<evidence type="ECO:0000313" key="4">
    <source>
        <dbReference type="EMBL" id="KKA24622.1"/>
    </source>
</evidence>
<organism evidence="4 5">
    <name type="scientific">Rasamsonia emersonii (strain ATCC 16479 / CBS 393.64 / IMI 116815)</name>
    <dbReference type="NCBI Taxonomy" id="1408163"/>
    <lineage>
        <taxon>Eukaryota</taxon>
        <taxon>Fungi</taxon>
        <taxon>Dikarya</taxon>
        <taxon>Ascomycota</taxon>
        <taxon>Pezizomycotina</taxon>
        <taxon>Eurotiomycetes</taxon>
        <taxon>Eurotiomycetidae</taxon>
        <taxon>Eurotiales</taxon>
        <taxon>Trichocomaceae</taxon>
        <taxon>Rasamsonia</taxon>
    </lineage>
</organism>
<dbReference type="Pfam" id="PF05368">
    <property type="entry name" value="NmrA"/>
    <property type="match status" value="1"/>
</dbReference>
<dbReference type="Gene3D" id="3.40.50.720">
    <property type="entry name" value="NAD(P)-binding Rossmann-like Domain"/>
    <property type="match status" value="1"/>
</dbReference>
<accession>A0A0F4Z2A0</accession>
<protein>
    <submittedName>
        <fullName evidence="4">NmrA family transcriptional regulator</fullName>
    </submittedName>
</protein>
<evidence type="ECO:0000256" key="1">
    <source>
        <dbReference type="ARBA" id="ARBA00006328"/>
    </source>
</evidence>
<dbReference type="Gene3D" id="3.90.25.10">
    <property type="entry name" value="UDP-galactose 4-epimerase, domain 1"/>
    <property type="match status" value="1"/>
</dbReference>
<dbReference type="GeneID" id="25313720"/>
<dbReference type="SUPFAM" id="SSF51735">
    <property type="entry name" value="NAD(P)-binding Rossmann-fold domains"/>
    <property type="match status" value="1"/>
</dbReference>
<reference evidence="4 5" key="1">
    <citation type="submission" date="2015-04" db="EMBL/GenBank/DDBJ databases">
        <authorList>
            <person name="Heijne W.H."/>
            <person name="Fedorova N.D."/>
            <person name="Nierman W.C."/>
            <person name="Vollebregt A.W."/>
            <person name="Zhao Z."/>
            <person name="Wu L."/>
            <person name="Kumar M."/>
            <person name="Stam H."/>
            <person name="van den Berg M.A."/>
            <person name="Pel H.J."/>
        </authorList>
    </citation>
    <scope>NUCLEOTIDE SEQUENCE [LARGE SCALE GENOMIC DNA]</scope>
    <source>
        <strain evidence="4 5">CBS 393.64</strain>
    </source>
</reference>
<proteinExistence type="inferred from homology"/>
<dbReference type="CDD" id="cd05251">
    <property type="entry name" value="NmrA_like_SDR_a"/>
    <property type="match status" value="1"/>
</dbReference>
<dbReference type="STRING" id="1408163.A0A0F4Z2A0"/>
<dbReference type="GO" id="GO:0005634">
    <property type="term" value="C:nucleus"/>
    <property type="evidence" value="ECO:0007669"/>
    <property type="project" value="TreeGrafter"/>
</dbReference>
<name>A0A0F4Z2A0_RASE3</name>
<dbReference type="Proteomes" id="UP000053958">
    <property type="component" value="Unassembled WGS sequence"/>
</dbReference>
<feature type="domain" description="NmrA-like" evidence="3">
    <location>
        <begin position="1"/>
        <end position="302"/>
    </location>
</feature>
<dbReference type="OrthoDB" id="3358371at2759"/>
<dbReference type="PANTHER" id="PTHR42748">
    <property type="entry name" value="NITROGEN METABOLITE REPRESSION PROTEIN NMRA FAMILY MEMBER"/>
    <property type="match status" value="1"/>
</dbReference>
<comment type="caution">
    <text evidence="4">The sequence shown here is derived from an EMBL/GenBank/DDBJ whole genome shotgun (WGS) entry which is preliminary data.</text>
</comment>
<keyword evidence="2" id="KW-0521">NADP</keyword>
<dbReference type="AlphaFoldDB" id="A0A0F4Z2A0"/>
<evidence type="ECO:0000259" key="3">
    <source>
        <dbReference type="Pfam" id="PF05368"/>
    </source>
</evidence>